<feature type="chain" id="PRO_5015484675" description="Lipoprotein" evidence="1">
    <location>
        <begin position="21"/>
        <end position="131"/>
    </location>
</feature>
<feature type="signal peptide" evidence="1">
    <location>
        <begin position="1"/>
        <end position="20"/>
    </location>
</feature>
<reference evidence="2 3" key="1">
    <citation type="submission" date="2016-12" db="EMBL/GenBank/DDBJ databases">
        <title>Diversity of luminous bacteria.</title>
        <authorList>
            <person name="Yoshizawa S."/>
            <person name="Kogure K."/>
        </authorList>
    </citation>
    <scope>NUCLEOTIDE SEQUENCE [LARGE SCALE GENOMIC DNA]</scope>
    <source>
        <strain evidence="2 3">LC1-200</strain>
    </source>
</reference>
<dbReference type="Proteomes" id="UP000238730">
    <property type="component" value="Unassembled WGS sequence"/>
</dbReference>
<dbReference type="OrthoDB" id="5819337at2"/>
<dbReference type="SUPFAM" id="SSF117782">
    <property type="entry name" value="YbjQ-like"/>
    <property type="match status" value="1"/>
</dbReference>
<evidence type="ECO:0000256" key="1">
    <source>
        <dbReference type="SAM" id="SignalP"/>
    </source>
</evidence>
<organism evidence="2 3">
    <name type="scientific">Photobacterium angustum</name>
    <dbReference type="NCBI Taxonomy" id="661"/>
    <lineage>
        <taxon>Bacteria</taxon>
        <taxon>Pseudomonadati</taxon>
        <taxon>Pseudomonadota</taxon>
        <taxon>Gammaproteobacteria</taxon>
        <taxon>Vibrionales</taxon>
        <taxon>Vibrionaceae</taxon>
        <taxon>Photobacterium</taxon>
    </lineage>
</organism>
<evidence type="ECO:0000313" key="2">
    <source>
        <dbReference type="EMBL" id="PQJ62409.1"/>
    </source>
</evidence>
<gene>
    <name evidence="2" type="ORF">BTO08_19440</name>
</gene>
<dbReference type="InterPro" id="IPR035439">
    <property type="entry name" value="UPF0145_dom_sf"/>
</dbReference>
<proteinExistence type="predicted"/>
<dbReference type="PROSITE" id="PS51257">
    <property type="entry name" value="PROKAR_LIPOPROTEIN"/>
    <property type="match status" value="1"/>
</dbReference>
<dbReference type="RefSeq" id="WP_105062218.1">
    <property type="nucleotide sequence ID" value="NZ_MSCJ01000003.1"/>
</dbReference>
<evidence type="ECO:0008006" key="4">
    <source>
        <dbReference type="Google" id="ProtNLM"/>
    </source>
</evidence>
<dbReference type="AlphaFoldDB" id="A0A2S7VJX9"/>
<protein>
    <recommendedName>
        <fullName evidence="4">Lipoprotein</fullName>
    </recommendedName>
</protein>
<evidence type="ECO:0000313" key="3">
    <source>
        <dbReference type="Proteomes" id="UP000238730"/>
    </source>
</evidence>
<dbReference type="EMBL" id="MSCJ01000003">
    <property type="protein sequence ID" value="PQJ62409.1"/>
    <property type="molecule type" value="Genomic_DNA"/>
</dbReference>
<name>A0A2S7VJX9_PHOAN</name>
<keyword evidence="1" id="KW-0732">Signal</keyword>
<comment type="caution">
    <text evidence="2">The sequence shown here is derived from an EMBL/GenBank/DDBJ whole genome shotgun (WGS) entry which is preliminary data.</text>
</comment>
<sequence length="131" mass="14138">MKFKQLCSALMLGVLLTGCAASNVSSSNVPDLPISQQTKGAIYIAKHYLPANVKYTEVGKVKANARYGYDSVVTLYPLLADEARKIGANAVIDLYGGHTVTAFSWGAPYTGGTAIKVEDIEQLKKYDVEVY</sequence>
<accession>A0A2S7VJX9</accession>